<dbReference type="PROSITE" id="PS00409">
    <property type="entry name" value="PROKAR_NTER_METHYL"/>
    <property type="match status" value="1"/>
</dbReference>
<keyword evidence="1" id="KW-0812">Transmembrane</keyword>
<feature type="transmembrane region" description="Helical" evidence="1">
    <location>
        <begin position="12"/>
        <end position="35"/>
    </location>
</feature>
<keyword evidence="1" id="KW-1133">Transmembrane helix</keyword>
<protein>
    <recommendedName>
        <fullName evidence="4">Type IV pilus modification protein PilV</fullName>
    </recommendedName>
</protein>
<gene>
    <name evidence="2" type="ORF">MORIYA_2488</name>
</gene>
<evidence type="ECO:0000256" key="1">
    <source>
        <dbReference type="SAM" id="Phobius"/>
    </source>
</evidence>
<dbReference type="AlphaFoldDB" id="A0A330LPP5"/>
<dbReference type="OrthoDB" id="5741561at2"/>
<dbReference type="KEGG" id="mya:MORIYA_2488"/>
<dbReference type="InterPro" id="IPR012902">
    <property type="entry name" value="N_methyl_site"/>
</dbReference>
<proteinExistence type="predicted"/>
<name>A0A330LPP5_9GAMM</name>
<accession>A0A330LPP5</accession>
<dbReference type="Proteomes" id="UP000250163">
    <property type="component" value="Chromosome MORIYA"/>
</dbReference>
<evidence type="ECO:0000313" key="3">
    <source>
        <dbReference type="Proteomes" id="UP000250163"/>
    </source>
</evidence>
<keyword evidence="1" id="KW-0472">Membrane</keyword>
<dbReference type="Pfam" id="PF07963">
    <property type="entry name" value="N_methyl"/>
    <property type="match status" value="1"/>
</dbReference>
<reference evidence="3" key="1">
    <citation type="submission" date="2018-05" db="EMBL/GenBank/DDBJ databases">
        <authorList>
            <person name="Cea G.-C."/>
            <person name="William W."/>
        </authorList>
    </citation>
    <scope>NUCLEOTIDE SEQUENCE [LARGE SCALE GENOMIC DNA]</scope>
    <source>
        <strain evidence="3">DB21MT 5</strain>
    </source>
</reference>
<organism evidence="2 3">
    <name type="scientific">Moritella yayanosii</name>
    <dbReference type="NCBI Taxonomy" id="69539"/>
    <lineage>
        <taxon>Bacteria</taxon>
        <taxon>Pseudomonadati</taxon>
        <taxon>Pseudomonadota</taxon>
        <taxon>Gammaproteobacteria</taxon>
        <taxon>Alteromonadales</taxon>
        <taxon>Moritellaceae</taxon>
        <taxon>Moritella</taxon>
    </lineage>
</organism>
<dbReference type="RefSeq" id="WP_112715356.1">
    <property type="nucleotide sequence ID" value="NZ_LS483250.1"/>
</dbReference>
<sequence length="153" mass="15926">MRSRTESGFSLIEVMITSFILAVGLLGIVALQGIAKKSLADTDKQIQASFLARTALEELRADTRWLTAYSSAAQNTIITDILTNAASSASLNNMALCRNITGLGSGSGTVTFAVSWQIQNAASSSGAVNGAACGQAISNRRQVVLTSLISEAI</sequence>
<evidence type="ECO:0000313" key="2">
    <source>
        <dbReference type="EMBL" id="SQD78964.1"/>
    </source>
</evidence>
<evidence type="ECO:0008006" key="4">
    <source>
        <dbReference type="Google" id="ProtNLM"/>
    </source>
</evidence>
<dbReference type="NCBIfam" id="TIGR02532">
    <property type="entry name" value="IV_pilin_GFxxxE"/>
    <property type="match status" value="1"/>
</dbReference>
<dbReference type="EMBL" id="LS483250">
    <property type="protein sequence ID" value="SQD78964.1"/>
    <property type="molecule type" value="Genomic_DNA"/>
</dbReference>
<keyword evidence="3" id="KW-1185">Reference proteome</keyword>